<evidence type="ECO:0000313" key="6">
    <source>
        <dbReference type="Proteomes" id="UP000019598"/>
    </source>
</evidence>
<reference evidence="5 6" key="1">
    <citation type="submission" date="2013-04" db="EMBL/GenBank/DDBJ databases">
        <title>The Genome Sequence of Paenibacillus barengoltzii G22.</title>
        <authorList>
            <consortium name="The Broad Institute Genomics Platform"/>
            <consortium name="The Broad Institute Genome Sequencing Center for Infectious Disease"/>
            <person name="Earl A."/>
            <person name="Xavier R."/>
            <person name="Elson C."/>
            <person name="Duck W."/>
            <person name="Walker B."/>
            <person name="Young S."/>
            <person name="Zeng Q."/>
            <person name="Gargeya S."/>
            <person name="Fitzgerald M."/>
            <person name="Haas B."/>
            <person name="Abouelleil A."/>
            <person name="Allen A.W."/>
            <person name="Alvarado L."/>
            <person name="Arachchi H.M."/>
            <person name="Berlin A.M."/>
            <person name="Chapman S.B."/>
            <person name="Gainer-Dewar J."/>
            <person name="Goldberg J."/>
            <person name="Griggs A."/>
            <person name="Gujja S."/>
            <person name="Hansen M."/>
            <person name="Howarth C."/>
            <person name="Imamovic A."/>
            <person name="Ireland A."/>
            <person name="Larimer J."/>
            <person name="McCowan C."/>
            <person name="Murphy C."/>
            <person name="Pearson M."/>
            <person name="Poon T.W."/>
            <person name="Priest M."/>
            <person name="Roberts A."/>
            <person name="Saif S."/>
            <person name="Shea T."/>
            <person name="Sisk P."/>
            <person name="Sykes S."/>
            <person name="Wortman J."/>
            <person name="Nusbaum C."/>
            <person name="Birren B."/>
        </authorList>
    </citation>
    <scope>NUCLEOTIDE SEQUENCE [LARGE SCALE GENOMIC DNA]</scope>
    <source>
        <strain evidence="5 6">G22</strain>
    </source>
</reference>
<dbReference type="SUPFAM" id="SSF116734">
    <property type="entry name" value="DNA methylase specificity domain"/>
    <property type="match status" value="2"/>
</dbReference>
<dbReference type="PATRIC" id="fig|1235795.3.peg.89"/>
<keyword evidence="3" id="KW-0238">DNA-binding</keyword>
<comment type="similarity">
    <text evidence="1">Belongs to the type-I restriction system S methylase family.</text>
</comment>
<accession>R9LT88</accession>
<gene>
    <name evidence="5" type="ORF">C812_00101</name>
</gene>
<name>R9LT88_9BACL</name>
<dbReference type="AlphaFoldDB" id="R9LT88"/>
<protein>
    <recommendedName>
        <fullName evidence="4">Type I restriction modification DNA specificity domain-containing protein</fullName>
    </recommendedName>
</protein>
<dbReference type="CDD" id="cd17496">
    <property type="entry name" value="RMtype1_S_BliBORF2384P-TRD1-CR1_like"/>
    <property type="match status" value="1"/>
</dbReference>
<evidence type="ECO:0000256" key="1">
    <source>
        <dbReference type="ARBA" id="ARBA00010923"/>
    </source>
</evidence>
<feature type="domain" description="Type I restriction modification DNA specificity" evidence="4">
    <location>
        <begin position="39"/>
        <end position="155"/>
    </location>
</feature>
<feature type="domain" description="Type I restriction modification DNA specificity" evidence="4">
    <location>
        <begin position="220"/>
        <end position="345"/>
    </location>
</feature>
<comment type="caution">
    <text evidence="5">The sequence shown here is derived from an EMBL/GenBank/DDBJ whole genome shotgun (WGS) entry which is preliminary data.</text>
</comment>
<dbReference type="Gene3D" id="3.90.220.20">
    <property type="entry name" value="DNA methylase specificity domains"/>
    <property type="match status" value="2"/>
</dbReference>
<dbReference type="InterPro" id="IPR052021">
    <property type="entry name" value="Type-I_RS_S_subunit"/>
</dbReference>
<evidence type="ECO:0000259" key="4">
    <source>
        <dbReference type="Pfam" id="PF01420"/>
    </source>
</evidence>
<proteinExistence type="inferred from homology"/>
<dbReference type="GO" id="GO:0003677">
    <property type="term" value="F:DNA binding"/>
    <property type="evidence" value="ECO:0007669"/>
    <property type="project" value="UniProtKB-KW"/>
</dbReference>
<dbReference type="GO" id="GO:0009307">
    <property type="term" value="P:DNA restriction-modification system"/>
    <property type="evidence" value="ECO:0007669"/>
    <property type="project" value="UniProtKB-KW"/>
</dbReference>
<dbReference type="STRING" id="1235795.C812_00101"/>
<dbReference type="Pfam" id="PF01420">
    <property type="entry name" value="Methylase_S"/>
    <property type="match status" value="2"/>
</dbReference>
<dbReference type="PANTHER" id="PTHR30408">
    <property type="entry name" value="TYPE-1 RESTRICTION ENZYME ECOKI SPECIFICITY PROTEIN"/>
    <property type="match status" value="1"/>
</dbReference>
<dbReference type="Proteomes" id="UP000019598">
    <property type="component" value="Unassembled WGS sequence"/>
</dbReference>
<dbReference type="PANTHER" id="PTHR30408:SF13">
    <property type="entry name" value="TYPE I RESTRICTION ENZYME HINDI SPECIFICITY SUBUNIT"/>
    <property type="match status" value="1"/>
</dbReference>
<evidence type="ECO:0000256" key="2">
    <source>
        <dbReference type="ARBA" id="ARBA00022747"/>
    </source>
</evidence>
<dbReference type="InterPro" id="IPR044946">
    <property type="entry name" value="Restrct_endonuc_typeI_TRD_sf"/>
</dbReference>
<evidence type="ECO:0000313" key="5">
    <source>
        <dbReference type="EMBL" id="EOS58932.1"/>
    </source>
</evidence>
<dbReference type="HOGENOM" id="CLU_021095_2_1_9"/>
<sequence length="413" mass="46755">MGQSPKGEDCNLNGIGIPLLNGPTEFGTSYPTPVQYTTDPKKRAKKGDLLFCVRGSTVGRMNWADREYAIGRGLASISPKYIGEEHYIKALVDYNLPHILNIATGSTFPNVSKDTLIQLDVLIAPREERINISKLFKSIDNKIELNNAINKNLEELAQALFKRWFVDFEFPNENGEPYKSSGGEFEESELGLIPKGWKVDLLPDWIDFLEGPGIRNWQYKEEGIKFLNIRCIKNQDLDLMTANKVSEEEANGKYKHFLLAEGDVVVSTSGTLGRSAIVRKEHLPLMLNTSIIRFRPKDGMSFSFMHQYLLSKEFVNELNTKASGSVQLNFGPKHLKTIKMLIPEKQLLGKFEYAVRPLIDQMCSLKTENNRLLILRDSLLPKLMSGEIRVPVEQELSTHESYLVAENRAAYQP</sequence>
<dbReference type="EMBL" id="ASSZ01000002">
    <property type="protein sequence ID" value="EOS58932.1"/>
    <property type="molecule type" value="Genomic_DNA"/>
</dbReference>
<evidence type="ECO:0000256" key="3">
    <source>
        <dbReference type="ARBA" id="ARBA00023125"/>
    </source>
</evidence>
<dbReference type="InterPro" id="IPR000055">
    <property type="entry name" value="Restrct_endonuc_typeI_TRD"/>
</dbReference>
<keyword evidence="2" id="KW-0680">Restriction system</keyword>
<organism evidence="5 6">
    <name type="scientific">Paenibacillus barengoltzii G22</name>
    <dbReference type="NCBI Taxonomy" id="1235795"/>
    <lineage>
        <taxon>Bacteria</taxon>
        <taxon>Bacillati</taxon>
        <taxon>Bacillota</taxon>
        <taxon>Bacilli</taxon>
        <taxon>Bacillales</taxon>
        <taxon>Paenibacillaceae</taxon>
        <taxon>Paenibacillus</taxon>
    </lineage>
</organism>